<gene>
    <name evidence="3" type="ORF">SAMN04487998_2113</name>
</gene>
<dbReference type="Pfam" id="PF00171">
    <property type="entry name" value="Aldedh"/>
    <property type="match status" value="1"/>
</dbReference>
<dbReference type="InterPro" id="IPR016162">
    <property type="entry name" value="Ald_DH_N"/>
</dbReference>
<evidence type="ECO:0000313" key="3">
    <source>
        <dbReference type="EMBL" id="SET52688.1"/>
    </source>
</evidence>
<dbReference type="Proteomes" id="UP000198697">
    <property type="component" value="Unassembled WGS sequence"/>
</dbReference>
<feature type="domain" description="Aldehyde dehydrogenase" evidence="2">
    <location>
        <begin position="63"/>
        <end position="502"/>
    </location>
</feature>
<proteinExistence type="predicted"/>
<reference evidence="4" key="1">
    <citation type="submission" date="2016-10" db="EMBL/GenBank/DDBJ databases">
        <authorList>
            <person name="Varghese N."/>
            <person name="Submissions S."/>
        </authorList>
    </citation>
    <scope>NUCLEOTIDE SEQUENCE [LARGE SCALE GENOMIC DNA]</scope>
    <source>
        <strain evidence="4">DSM 15310</strain>
    </source>
</reference>
<keyword evidence="1" id="KW-0560">Oxidoreductase</keyword>
<evidence type="ECO:0000313" key="4">
    <source>
        <dbReference type="Proteomes" id="UP000198697"/>
    </source>
</evidence>
<dbReference type="InterPro" id="IPR016161">
    <property type="entry name" value="Ald_DH/histidinol_DH"/>
</dbReference>
<dbReference type="PANTHER" id="PTHR11699">
    <property type="entry name" value="ALDEHYDE DEHYDROGENASE-RELATED"/>
    <property type="match status" value="1"/>
</dbReference>
<dbReference type="GO" id="GO:0016620">
    <property type="term" value="F:oxidoreductase activity, acting on the aldehyde or oxo group of donors, NAD or NADP as acceptor"/>
    <property type="evidence" value="ECO:0007669"/>
    <property type="project" value="InterPro"/>
</dbReference>
<dbReference type="InterPro" id="IPR016163">
    <property type="entry name" value="Ald_DH_C"/>
</dbReference>
<dbReference type="EMBL" id="FOHS01000002">
    <property type="protein sequence ID" value="SET52688.1"/>
    <property type="molecule type" value="Genomic_DNA"/>
</dbReference>
<dbReference type="SUPFAM" id="SSF53720">
    <property type="entry name" value="ALDH-like"/>
    <property type="match status" value="1"/>
</dbReference>
<organism evidence="3 4">
    <name type="scientific">Hymenobacter actinosclerus</name>
    <dbReference type="NCBI Taxonomy" id="82805"/>
    <lineage>
        <taxon>Bacteria</taxon>
        <taxon>Pseudomonadati</taxon>
        <taxon>Bacteroidota</taxon>
        <taxon>Cytophagia</taxon>
        <taxon>Cytophagales</taxon>
        <taxon>Hymenobacteraceae</taxon>
        <taxon>Hymenobacter</taxon>
    </lineage>
</organism>
<dbReference type="InterPro" id="IPR015590">
    <property type="entry name" value="Aldehyde_DH_dom"/>
</dbReference>
<sequence length="528" mass="58239">MRLYTILLPKKPFPVMPKIVSPEVEFVHLLAQTKAAAPEIFTPDGSGFLNLMEGRWQEPGQPRDFVSPIDGSVIGQLPMLDEATAGRAVRAAKAEAAAWAATDLDERRRRVEDCLTQLQPHVELIGKLLMWEIGKTYKLGFTDIDRAIDGVQWYVDNIEGMLGKRRPLGLVSNIASWNYPMSVLLHAVLVQVLCGNAVIAKTPTDGGFISLSLTFAVARRCGLPVTLVSGSGGELSDVLVRNDAVDCLSFVGGRYNGRNIADALAQQDKRYMLEMEGVNTYGIWDYSDWDALAQQLRKGYDYGKQRCTAYVRFVVERRLFPQFLETYWNTVRALQVGNPTLVDAPGDALPELAFGPVINARQAQDLDRLYQDALKTGATPIYEGRLDESLFLPGQDMSAYRAPRALVNLPRQSELYFKEPFGPIDSIVLVDRVEELVGEMNISNGALVAALASDDEKWAARTAKEVRAFKVGLNQLRSRGDRAEVFGGLGESWKGAFVGGALLVEAVTEGEKPILGNFDDAIRLPENI</sequence>
<dbReference type="Gene3D" id="3.40.309.10">
    <property type="entry name" value="Aldehyde Dehydrogenase, Chain A, domain 2"/>
    <property type="match status" value="1"/>
</dbReference>
<evidence type="ECO:0000256" key="1">
    <source>
        <dbReference type="ARBA" id="ARBA00023002"/>
    </source>
</evidence>
<accession>A0A1I0F3R7</accession>
<dbReference type="Gene3D" id="3.40.605.10">
    <property type="entry name" value="Aldehyde Dehydrogenase, Chain A, domain 1"/>
    <property type="match status" value="1"/>
</dbReference>
<dbReference type="STRING" id="82805.SAMN04487998_2113"/>
<keyword evidence="4" id="KW-1185">Reference proteome</keyword>
<name>A0A1I0F3R7_9BACT</name>
<evidence type="ECO:0000259" key="2">
    <source>
        <dbReference type="Pfam" id="PF00171"/>
    </source>
</evidence>
<protein>
    <submittedName>
        <fullName evidence="3">Acyl-CoA reductase</fullName>
    </submittedName>
</protein>
<dbReference type="AlphaFoldDB" id="A0A1I0F3R7"/>